<evidence type="ECO:0000256" key="4">
    <source>
        <dbReference type="ARBA" id="ARBA00022723"/>
    </source>
</evidence>
<feature type="domain" description="Alpha-D-phosphohexomutase alpha/beta/alpha" evidence="9">
    <location>
        <begin position="188"/>
        <end position="287"/>
    </location>
</feature>
<feature type="domain" description="Alpha-D-phosphohexomutase C-terminal" evidence="7">
    <location>
        <begin position="406"/>
        <end position="477"/>
    </location>
</feature>
<dbReference type="Gene3D" id="3.30.310.50">
    <property type="entry name" value="Alpha-D-phosphohexomutase, C-terminal domain"/>
    <property type="match status" value="1"/>
</dbReference>
<comment type="cofactor">
    <cofactor evidence="1">
        <name>Mg(2+)</name>
        <dbReference type="ChEBI" id="CHEBI:18420"/>
    </cofactor>
</comment>
<dbReference type="InterPro" id="IPR005846">
    <property type="entry name" value="A-D-PHexomutase_a/b/a-III"/>
</dbReference>
<dbReference type="SUPFAM" id="SSF53738">
    <property type="entry name" value="Phosphoglucomutase, first 3 domains"/>
    <property type="match status" value="3"/>
</dbReference>
<dbReference type="InterPro" id="IPR005841">
    <property type="entry name" value="Alpha-D-phosphohexomutase_SF"/>
</dbReference>
<keyword evidence="5" id="KW-0460">Magnesium</keyword>
<dbReference type="InterPro" id="IPR036900">
    <property type="entry name" value="A-D-PHexomutase_C_sf"/>
</dbReference>
<dbReference type="Gene3D" id="3.40.120.10">
    <property type="entry name" value="Alpha-D-Glucose-1,6-Bisphosphate, subunit A, domain 3"/>
    <property type="match status" value="3"/>
</dbReference>
<proteinExistence type="inferred from homology"/>
<evidence type="ECO:0000313" key="11">
    <source>
        <dbReference type="EMBL" id="KKW27243.1"/>
    </source>
</evidence>
<dbReference type="Pfam" id="PF02879">
    <property type="entry name" value="PGM_PMM_II"/>
    <property type="match status" value="1"/>
</dbReference>
<evidence type="ECO:0000256" key="3">
    <source>
        <dbReference type="ARBA" id="ARBA00022553"/>
    </source>
</evidence>
<dbReference type="GO" id="GO:0046872">
    <property type="term" value="F:metal ion binding"/>
    <property type="evidence" value="ECO:0007669"/>
    <property type="project" value="UniProtKB-KW"/>
</dbReference>
<dbReference type="PATRIC" id="fig|1620414.3.peg.187"/>
<dbReference type="Proteomes" id="UP000034913">
    <property type="component" value="Unassembled WGS sequence"/>
</dbReference>
<evidence type="ECO:0000313" key="12">
    <source>
        <dbReference type="Proteomes" id="UP000034913"/>
    </source>
</evidence>
<accession>A0A0G1X7T5</accession>
<keyword evidence="4" id="KW-0479">Metal-binding</keyword>
<dbReference type="Pfam" id="PF00408">
    <property type="entry name" value="PGM_PMM_IV"/>
    <property type="match status" value="1"/>
</dbReference>
<dbReference type="InterPro" id="IPR005843">
    <property type="entry name" value="A-D-PHexomutase_C"/>
</dbReference>
<dbReference type="PANTHER" id="PTHR43771">
    <property type="entry name" value="PHOSPHOMANNOMUTASE"/>
    <property type="match status" value="1"/>
</dbReference>
<evidence type="ECO:0000259" key="10">
    <source>
        <dbReference type="Pfam" id="PF02880"/>
    </source>
</evidence>
<evidence type="ECO:0000256" key="6">
    <source>
        <dbReference type="ARBA" id="ARBA00023235"/>
    </source>
</evidence>
<organism evidence="11 12">
    <name type="scientific">candidate division Kazan bacterium GW2011_GWB1_52_7</name>
    <dbReference type="NCBI Taxonomy" id="1620414"/>
    <lineage>
        <taxon>Bacteria</taxon>
        <taxon>Bacteria division Kazan-3B-28</taxon>
    </lineage>
</organism>
<keyword evidence="6" id="KW-0413">Isomerase</keyword>
<dbReference type="Pfam" id="PF02880">
    <property type="entry name" value="PGM_PMM_III"/>
    <property type="match status" value="1"/>
</dbReference>
<dbReference type="InterPro" id="IPR016055">
    <property type="entry name" value="A-D-PHexomutase_a/b/a-I/II/III"/>
</dbReference>
<reference evidence="11 12" key="1">
    <citation type="journal article" date="2015" name="Nature">
        <title>rRNA introns, odd ribosomes, and small enigmatic genomes across a large radiation of phyla.</title>
        <authorList>
            <person name="Brown C.T."/>
            <person name="Hug L.A."/>
            <person name="Thomas B.C."/>
            <person name="Sharon I."/>
            <person name="Castelle C.J."/>
            <person name="Singh A."/>
            <person name="Wilkins M.J."/>
            <person name="Williams K.H."/>
            <person name="Banfield J.F."/>
        </authorList>
    </citation>
    <scope>NUCLEOTIDE SEQUENCE [LARGE SCALE GENOMIC DNA]</scope>
</reference>
<dbReference type="InterPro" id="IPR005844">
    <property type="entry name" value="A-D-PHexomutase_a/b/a-I"/>
</dbReference>
<evidence type="ECO:0000256" key="2">
    <source>
        <dbReference type="ARBA" id="ARBA00010231"/>
    </source>
</evidence>
<evidence type="ECO:0000256" key="5">
    <source>
        <dbReference type="ARBA" id="ARBA00022842"/>
    </source>
</evidence>
<dbReference type="CDD" id="cd03089">
    <property type="entry name" value="PMM_PGM"/>
    <property type="match status" value="1"/>
</dbReference>
<dbReference type="GO" id="GO:0005975">
    <property type="term" value="P:carbohydrate metabolic process"/>
    <property type="evidence" value="ECO:0007669"/>
    <property type="project" value="InterPro"/>
</dbReference>
<evidence type="ECO:0000259" key="7">
    <source>
        <dbReference type="Pfam" id="PF00408"/>
    </source>
</evidence>
<dbReference type="PANTHER" id="PTHR43771:SF1">
    <property type="entry name" value="PHOSPHOMANNOMUTASE"/>
    <property type="match status" value="1"/>
</dbReference>
<evidence type="ECO:0000259" key="8">
    <source>
        <dbReference type="Pfam" id="PF02878"/>
    </source>
</evidence>
<dbReference type="PRINTS" id="PR00509">
    <property type="entry name" value="PGMPMM"/>
</dbReference>
<keyword evidence="3" id="KW-0597">Phosphoprotein</keyword>
<feature type="domain" description="Alpha-D-phosphohexomutase alpha/beta/alpha" evidence="10">
    <location>
        <begin position="292"/>
        <end position="398"/>
    </location>
</feature>
<dbReference type="InterPro" id="IPR005845">
    <property type="entry name" value="A-D-PHexomutase_a/b/a-II"/>
</dbReference>
<dbReference type="GO" id="GO:0016868">
    <property type="term" value="F:intramolecular phosphotransferase activity"/>
    <property type="evidence" value="ECO:0007669"/>
    <property type="project" value="InterPro"/>
</dbReference>
<dbReference type="EMBL" id="LCRB01000001">
    <property type="protein sequence ID" value="KKW27243.1"/>
    <property type="molecule type" value="Genomic_DNA"/>
</dbReference>
<comment type="caution">
    <text evidence="11">The sequence shown here is derived from an EMBL/GenBank/DDBJ whole genome shotgun (WGS) entry which is preliminary data.</text>
</comment>
<name>A0A0G1X7T5_UNCK3</name>
<evidence type="ECO:0000256" key="1">
    <source>
        <dbReference type="ARBA" id="ARBA00001946"/>
    </source>
</evidence>
<gene>
    <name evidence="11" type="ORF">VF00_C0001G0178</name>
</gene>
<sequence>MPHAAVISLMAGRASAEGPLEMEMQSVQGPVLYNLCMDKSIFRAYDIRGVYPTELNEQDAYQIGRAVFEYAKPKKVAVGRDARLSAPVIHQAMMRAFLDVGCEVTDLGMIGSDMAVFAAGAYDFDLVVMVTASHNPKEWIGIKLIKRGGAPIGGAGEIQEIADLVGKLQITSYKLQSGQIKYLEILPEWIEHILSFISSEVIRSYKIVVDAGNGVAGPIVHELAKRLPIELTELYCEPDGNFPNHQPSPIEPQNTADLCRKVVEVGADLGVAFDGDADRVFLVDEKGQRVTGSEMTAIILDEVLTQDPARVVLYNAICGWNVRDVIAKHRATAHRTRVGHGYIKKDMREFGAYFAGEHSGHYFFKDNFCADSGLIPVVIVLALLSVREQKLGEVVAEHRRYVSIPETNFRVVDTKVAIEKLVQHYVDKEIDRLDGVTIQGGDWWANIRPSQTEPLLRLNVEATTPEILERVVAELTEQITALDRVSV</sequence>
<protein>
    <submittedName>
        <fullName evidence="11">Phosphomannomutase</fullName>
    </submittedName>
</protein>
<dbReference type="SUPFAM" id="SSF55957">
    <property type="entry name" value="Phosphoglucomutase, C-terminal domain"/>
    <property type="match status" value="1"/>
</dbReference>
<dbReference type="AlphaFoldDB" id="A0A0G1X7T5"/>
<feature type="domain" description="Alpha-D-phosphohexomutase alpha/beta/alpha" evidence="8">
    <location>
        <begin position="40"/>
        <end position="165"/>
    </location>
</feature>
<evidence type="ECO:0000259" key="9">
    <source>
        <dbReference type="Pfam" id="PF02879"/>
    </source>
</evidence>
<dbReference type="Pfam" id="PF02878">
    <property type="entry name" value="PGM_PMM_I"/>
    <property type="match status" value="1"/>
</dbReference>
<comment type="similarity">
    <text evidence="2">Belongs to the phosphohexose mutase family.</text>
</comment>